<evidence type="ECO:0000313" key="4">
    <source>
        <dbReference type="Proteomes" id="UP000225108"/>
    </source>
</evidence>
<dbReference type="SUPFAM" id="SSF53335">
    <property type="entry name" value="S-adenosyl-L-methionine-dependent methyltransferases"/>
    <property type="match status" value="1"/>
</dbReference>
<proteinExistence type="predicted"/>
<dbReference type="AlphaFoldDB" id="A0A2G3PM73"/>
<evidence type="ECO:0000313" key="3">
    <source>
        <dbReference type="EMBL" id="PHV66915.1"/>
    </source>
</evidence>
<sequence length="208" mass="22802">MRIVEQPGYDAMADLYAATFPHPFLTPLEEHAVAAFADTVRDLRADGLVVDVGCGLGQVTAFLAERGLASIGIDPSEQMLARATREFPHLDFVRGDATLAQLGGDLPIAAILARFSLIHVPPENVPDVLRCWASRTSAGAPVLVACQTSSHTEQVEQFDHKVAPAWRWHPDRLAAVLSDNGFDEVWRTVSQSDDQHRFAEVHMLAARR</sequence>
<feature type="domain" description="Methyltransferase" evidence="2">
    <location>
        <begin position="49"/>
        <end position="134"/>
    </location>
</feature>
<keyword evidence="1 3" id="KW-0808">Transferase</keyword>
<evidence type="ECO:0000259" key="2">
    <source>
        <dbReference type="Pfam" id="PF13649"/>
    </source>
</evidence>
<dbReference type="GO" id="GO:0032259">
    <property type="term" value="P:methylation"/>
    <property type="evidence" value="ECO:0007669"/>
    <property type="project" value="UniProtKB-KW"/>
</dbReference>
<organism evidence="3 4">
    <name type="scientific">Williamsia marianensis</name>
    <dbReference type="NCBI Taxonomy" id="85044"/>
    <lineage>
        <taxon>Bacteria</taxon>
        <taxon>Bacillati</taxon>
        <taxon>Actinomycetota</taxon>
        <taxon>Actinomycetes</taxon>
        <taxon>Mycobacteriales</taxon>
        <taxon>Nocardiaceae</taxon>
        <taxon>Williamsia</taxon>
    </lineage>
</organism>
<dbReference type="InterPro" id="IPR029063">
    <property type="entry name" value="SAM-dependent_MTases_sf"/>
</dbReference>
<dbReference type="GO" id="GO:0008168">
    <property type="term" value="F:methyltransferase activity"/>
    <property type="evidence" value="ECO:0007669"/>
    <property type="project" value="UniProtKB-KW"/>
</dbReference>
<reference evidence="3 4" key="1">
    <citation type="submission" date="2017-10" db="EMBL/GenBank/DDBJ databases">
        <title>The draft genome sequence of Williamsia sp. BULT 1.1 isolated from the semi-arid grassland soils from South Africa.</title>
        <authorList>
            <person name="Kabwe M.H."/>
            <person name="Govender N."/>
            <person name="Mutseka Lunga P."/>
            <person name="Vikram S."/>
            <person name="Makhalanyane T.P."/>
        </authorList>
    </citation>
    <scope>NUCLEOTIDE SEQUENCE [LARGE SCALE GENOMIC DNA]</scope>
    <source>
        <strain evidence="3 4">BULT 1.1</strain>
    </source>
</reference>
<gene>
    <name evidence="3" type="ORF">CSW57_11785</name>
</gene>
<dbReference type="PANTHER" id="PTHR43861">
    <property type="entry name" value="TRANS-ACONITATE 2-METHYLTRANSFERASE-RELATED"/>
    <property type="match status" value="1"/>
</dbReference>
<accession>A0A2G3PM73</accession>
<dbReference type="RefSeq" id="WP_099382920.1">
    <property type="nucleotide sequence ID" value="NZ_PEBD01000008.1"/>
</dbReference>
<name>A0A2G3PM73_WILMA</name>
<comment type="caution">
    <text evidence="3">The sequence shown here is derived from an EMBL/GenBank/DDBJ whole genome shotgun (WGS) entry which is preliminary data.</text>
</comment>
<keyword evidence="3" id="KW-0489">Methyltransferase</keyword>
<dbReference type="EMBL" id="PEBD01000008">
    <property type="protein sequence ID" value="PHV66915.1"/>
    <property type="molecule type" value="Genomic_DNA"/>
</dbReference>
<dbReference type="Gene3D" id="3.40.50.150">
    <property type="entry name" value="Vaccinia Virus protein VP39"/>
    <property type="match status" value="1"/>
</dbReference>
<dbReference type="CDD" id="cd02440">
    <property type="entry name" value="AdoMet_MTases"/>
    <property type="match status" value="1"/>
</dbReference>
<dbReference type="Pfam" id="PF13649">
    <property type="entry name" value="Methyltransf_25"/>
    <property type="match status" value="1"/>
</dbReference>
<evidence type="ECO:0000256" key="1">
    <source>
        <dbReference type="ARBA" id="ARBA00022679"/>
    </source>
</evidence>
<dbReference type="Proteomes" id="UP000225108">
    <property type="component" value="Unassembled WGS sequence"/>
</dbReference>
<protein>
    <submittedName>
        <fullName evidence="3">SAM-dependent methyltransferase</fullName>
    </submittedName>
</protein>
<dbReference type="InterPro" id="IPR041698">
    <property type="entry name" value="Methyltransf_25"/>
</dbReference>